<organism evidence="3">
    <name type="scientific">Campylobacter fetus</name>
    <dbReference type="NCBI Taxonomy" id="196"/>
    <lineage>
        <taxon>Bacteria</taxon>
        <taxon>Pseudomonadati</taxon>
        <taxon>Campylobacterota</taxon>
        <taxon>Epsilonproteobacteria</taxon>
        <taxon>Campylobacterales</taxon>
        <taxon>Campylobacteraceae</taxon>
        <taxon>Campylobacter</taxon>
    </lineage>
</organism>
<keyword evidence="4" id="KW-1185">Reference proteome</keyword>
<dbReference type="EMBL" id="AACCXK010000046">
    <property type="protein sequence ID" value="EAK0453795.1"/>
    <property type="molecule type" value="Genomic_DNA"/>
</dbReference>
<gene>
    <name evidence="3" type="ORF">AAH17_09135</name>
    <name evidence="2" type="ORF">CX802_09690</name>
</gene>
<sequence length="61" mass="7437">MICPFCANDKTRVVATIKGLENRRFRYCFKCKKTFETNETVLIKERDWQELKEYKEEIKDV</sequence>
<evidence type="ECO:0000313" key="4">
    <source>
        <dbReference type="Proteomes" id="UP000535509"/>
    </source>
</evidence>
<dbReference type="RefSeq" id="WP_002850358.1">
    <property type="nucleotide sequence ID" value="NZ_CBCUYW010000064.1"/>
</dbReference>
<name>A0A5L4IES0_CAMFE</name>
<accession>A0A5L4IES0</accession>
<dbReference type="AlphaFoldDB" id="A0A5L4IES0"/>
<proteinExistence type="predicted"/>
<protein>
    <recommendedName>
        <fullName evidence="1">Transcriptional repressor NrdR-like N-terminal domain-containing protein</fullName>
    </recommendedName>
</protein>
<dbReference type="Proteomes" id="UP000535509">
    <property type="component" value="Unassembled WGS sequence"/>
</dbReference>
<comment type="caution">
    <text evidence="3">The sequence shown here is derived from an EMBL/GenBank/DDBJ whole genome shotgun (WGS) entry which is preliminary data.</text>
</comment>
<reference evidence="3" key="1">
    <citation type="submission" date="2018-05" db="EMBL/GenBank/DDBJ databases">
        <authorList>
            <consortium name="PulseNet: The National Subtyping Network for Foodborne Disease Surveillance"/>
            <person name="Tarr C.L."/>
            <person name="Trees E."/>
            <person name="Katz L.S."/>
            <person name="Carleton-Romer H.A."/>
            <person name="Stroika S."/>
            <person name="Kucerova Z."/>
            <person name="Roache K.F."/>
            <person name="Sabol A.L."/>
            <person name="Besser J."/>
            <person name="Gerner-Smidt P."/>
        </authorList>
    </citation>
    <scope>NUCLEOTIDE SEQUENCE</scope>
    <source>
        <strain evidence="3">2014D-0197</strain>
        <strain evidence="2 4">PNUSAC001503</strain>
    </source>
</reference>
<evidence type="ECO:0000313" key="3">
    <source>
        <dbReference type="EMBL" id="EAK0453795.1"/>
    </source>
</evidence>
<dbReference type="InterPro" id="IPR055173">
    <property type="entry name" value="NrdR-like_N"/>
</dbReference>
<evidence type="ECO:0000259" key="1">
    <source>
        <dbReference type="Pfam" id="PF22811"/>
    </source>
</evidence>
<feature type="domain" description="Transcriptional repressor NrdR-like N-terminal" evidence="1">
    <location>
        <begin position="1"/>
        <end position="39"/>
    </location>
</feature>
<dbReference type="Pfam" id="PF22811">
    <property type="entry name" value="Zn_ribbon_NrdR"/>
    <property type="match status" value="1"/>
</dbReference>
<dbReference type="EMBL" id="AABTCC010000084">
    <property type="protein sequence ID" value="EAI8860092.1"/>
    <property type="molecule type" value="Genomic_DNA"/>
</dbReference>
<evidence type="ECO:0000313" key="2">
    <source>
        <dbReference type="EMBL" id="EAI8860092.1"/>
    </source>
</evidence>